<dbReference type="PANTHER" id="PTHR33562">
    <property type="entry name" value="ATILLA, ISOFORM B-RELATED-RELATED"/>
    <property type="match status" value="1"/>
</dbReference>
<evidence type="ECO:0000313" key="6">
    <source>
        <dbReference type="WormBase" id="K11H12.6b"/>
    </source>
</evidence>
<keyword evidence="7" id="KW-1267">Proteomics identification</keyword>
<dbReference type="WormBase" id="K11H12.6b">
    <property type="protein sequence ID" value="CE12156"/>
    <property type="gene ID" value="WBGene00019662"/>
</dbReference>
<keyword evidence="1 3" id="KW-0732">Signal</keyword>
<dbReference type="Proteomes" id="UP000001940">
    <property type="component" value="Chromosome IV"/>
</dbReference>
<dbReference type="GO" id="GO:0030431">
    <property type="term" value="P:sleep"/>
    <property type="evidence" value="ECO:0007669"/>
    <property type="project" value="InterPro"/>
</dbReference>
<reference evidence="4 5" key="1">
    <citation type="journal article" date="1998" name="Science">
        <title>Genome sequence of the nematode C. elegans: a platform for investigating biology.</title>
        <authorList>
            <consortium name="The C. elegans sequencing consortium"/>
            <person name="Sulson J.E."/>
            <person name="Waterston R."/>
        </authorList>
    </citation>
    <scope>NUCLEOTIDE SEQUENCE [LARGE SCALE GENOMIC DNA]</scope>
    <source>
        <strain evidence="4 5">Bristol N2</strain>
    </source>
</reference>
<evidence type="ECO:0000313" key="5">
    <source>
        <dbReference type="Proteomes" id="UP000001940"/>
    </source>
</evidence>
<keyword evidence="5" id="KW-1185">Reference proteome</keyword>
<dbReference type="EMBL" id="BX284604">
    <property type="protein sequence ID" value="CDH92966.1"/>
    <property type="molecule type" value="Genomic_DNA"/>
</dbReference>
<evidence type="ECO:0000256" key="2">
    <source>
        <dbReference type="ARBA" id="ARBA00023180"/>
    </source>
</evidence>
<dbReference type="InParanoid" id="U4PB49"/>
<feature type="chain" id="PRO_5004652775" evidence="3">
    <location>
        <begin position="20"/>
        <end position="134"/>
    </location>
</feature>
<dbReference type="Pfam" id="PF17064">
    <property type="entry name" value="QVR"/>
    <property type="match status" value="1"/>
</dbReference>
<evidence type="ECO:0007829" key="7">
    <source>
        <dbReference type="PeptideAtlas" id="U4PB49"/>
    </source>
</evidence>
<dbReference type="GO" id="GO:0032222">
    <property type="term" value="P:regulation of synaptic transmission, cholinergic"/>
    <property type="evidence" value="ECO:0007669"/>
    <property type="project" value="InterPro"/>
</dbReference>
<dbReference type="eggNOG" id="ENOG502TF63">
    <property type="taxonomic scope" value="Eukaryota"/>
</dbReference>
<protein>
    <submittedName>
        <fullName evidence="4">Protein sleepless</fullName>
    </submittedName>
</protein>
<dbReference type="HOGENOM" id="CLU_126345_3_1_1"/>
<dbReference type="AlphaFoldDB" id="U4PB49"/>
<organism evidence="4 5">
    <name type="scientific">Caenorhabditis elegans</name>
    <dbReference type="NCBI Taxonomy" id="6239"/>
    <lineage>
        <taxon>Eukaryota</taxon>
        <taxon>Metazoa</taxon>
        <taxon>Ecdysozoa</taxon>
        <taxon>Nematoda</taxon>
        <taxon>Chromadorea</taxon>
        <taxon>Rhabditida</taxon>
        <taxon>Rhabditina</taxon>
        <taxon>Rhabditomorpha</taxon>
        <taxon>Rhabditoidea</taxon>
        <taxon>Rhabditidae</taxon>
        <taxon>Peloderinae</taxon>
        <taxon>Caenorhabditis</taxon>
    </lineage>
</organism>
<sequence>MRLFIVFAPLFAVSAPLNCYICNSKKQPDCIDNYQAFNTICPVRSLGGVKLHEPVGCRVTRQYSKEKMWIIRECGYLGEERERKFNTTTYLNGVKEPATCVFSQCSENLCNSAESSNYFLTAAAVFVAIFKLFA</sequence>
<evidence type="ECO:0000256" key="3">
    <source>
        <dbReference type="SAM" id="SignalP"/>
    </source>
</evidence>
<dbReference type="InterPro" id="IPR050975">
    <property type="entry name" value="Sleep_regulator"/>
</dbReference>
<feature type="signal peptide" evidence="3">
    <location>
        <begin position="1"/>
        <end position="19"/>
    </location>
</feature>
<evidence type="ECO:0000256" key="1">
    <source>
        <dbReference type="ARBA" id="ARBA00022729"/>
    </source>
</evidence>
<dbReference type="InterPro" id="IPR031424">
    <property type="entry name" value="QVR-like"/>
</dbReference>
<dbReference type="Bgee" id="WBGene00019662">
    <property type="expression patterns" value="Expressed in adult organism and 2 other cell types or tissues"/>
</dbReference>
<dbReference type="STRING" id="6239.K11H12.6b.1"/>
<dbReference type="PaxDb" id="6239-K11H12.6b"/>
<proteinExistence type="evidence at protein level"/>
<dbReference type="PANTHER" id="PTHR33562:SF6">
    <property type="entry name" value="PROTEIN QUIVER"/>
    <property type="match status" value="1"/>
</dbReference>
<dbReference type="ExpressionAtlas" id="U4PB49">
    <property type="expression patterns" value="baseline and differential"/>
</dbReference>
<keyword evidence="2" id="KW-0325">Glycoprotein</keyword>
<dbReference type="FunCoup" id="U4PB49">
    <property type="interactions" value="27"/>
</dbReference>
<dbReference type="AGR" id="WB:WBGene00019662"/>
<dbReference type="OrthoDB" id="6083863at2759"/>
<name>U4PB49_CAEEL</name>
<evidence type="ECO:0000313" key="4">
    <source>
        <dbReference type="EMBL" id="CDH92966.1"/>
    </source>
</evidence>
<gene>
    <name evidence="4" type="ORF">CELE_K11H12.6</name>
    <name evidence="4 6" type="ORF">K11H12.6</name>
</gene>
<accession>U4PB49</accession>